<dbReference type="RefSeq" id="WP_090039420.1">
    <property type="nucleotide sequence ID" value="NZ_FOKI01000006.1"/>
</dbReference>
<reference evidence="2 3" key="1">
    <citation type="submission" date="2016-10" db="EMBL/GenBank/DDBJ databases">
        <authorList>
            <person name="de Groot N.N."/>
        </authorList>
    </citation>
    <scope>NUCLEOTIDE SEQUENCE [LARGE SCALE GENOMIC DNA]</scope>
    <source>
        <strain evidence="2 3">DSM 12271</strain>
    </source>
</reference>
<dbReference type="Pfam" id="PF22746">
    <property type="entry name" value="SHOCT-like_DUF2089-C"/>
    <property type="match status" value="1"/>
</dbReference>
<sequence>MNEEAIRILKMVEEGKLNSDKAEELLDALSNTNCKLVTPKNYEDKFLKIKILSKKGDKVNVQLPVKVIKGIIKATGKLPVCAEGMDSINVDEIMNTVISCLDNEIIGEIVDIESAEGDIVKIVIE</sequence>
<evidence type="ECO:0000313" key="3">
    <source>
        <dbReference type="Proteomes" id="UP000198619"/>
    </source>
</evidence>
<accession>A0A1I0WSX0</accession>
<dbReference type="Proteomes" id="UP000198619">
    <property type="component" value="Unassembled WGS sequence"/>
</dbReference>
<organism evidence="2 3">
    <name type="scientific">Clostridium frigidicarnis</name>
    <dbReference type="NCBI Taxonomy" id="84698"/>
    <lineage>
        <taxon>Bacteria</taxon>
        <taxon>Bacillati</taxon>
        <taxon>Bacillota</taxon>
        <taxon>Clostridia</taxon>
        <taxon>Eubacteriales</taxon>
        <taxon>Clostridiaceae</taxon>
        <taxon>Clostridium</taxon>
    </lineage>
</organism>
<dbReference type="EMBL" id="FOKI01000006">
    <property type="protein sequence ID" value="SFA91835.1"/>
    <property type="molecule type" value="Genomic_DNA"/>
</dbReference>
<dbReference type="AlphaFoldDB" id="A0A1I0WSX0"/>
<evidence type="ECO:0000259" key="1">
    <source>
        <dbReference type="Pfam" id="PF22746"/>
    </source>
</evidence>
<keyword evidence="3" id="KW-1185">Reference proteome</keyword>
<evidence type="ECO:0000313" key="2">
    <source>
        <dbReference type="EMBL" id="SFA91835.1"/>
    </source>
</evidence>
<proteinExistence type="predicted"/>
<dbReference type="STRING" id="84698.SAMN04488528_100639"/>
<name>A0A1I0WSX0_9CLOT</name>
<dbReference type="InterPro" id="IPR053959">
    <property type="entry name" value="YvlB/LiaX_N"/>
</dbReference>
<protein>
    <recommendedName>
        <fullName evidence="1">YvlB/LiaX N-terminal domain-containing protein</fullName>
    </recommendedName>
</protein>
<dbReference type="OrthoDB" id="9808584at2"/>
<feature type="domain" description="YvlB/LiaX N-terminal" evidence="1">
    <location>
        <begin position="3"/>
        <end position="30"/>
    </location>
</feature>
<gene>
    <name evidence="2" type="ORF">SAMN04488528_100639</name>
</gene>